<evidence type="ECO:0000313" key="2">
    <source>
        <dbReference type="Proteomes" id="UP000075243"/>
    </source>
</evidence>
<sequence>MRADTARQKKAKIDKLMAEAEESVNILSAPSLILFVIGIAEDADDIKRYAMICNQKRS</sequence>
<dbReference type="Gramene" id="C.cajan_29943.t">
    <property type="protein sequence ID" value="C.cajan_29943.t.cds1"/>
    <property type="gene ID" value="C.cajan_29943"/>
</dbReference>
<dbReference type="Proteomes" id="UP000075243">
    <property type="component" value="Unassembled WGS sequence"/>
</dbReference>
<keyword evidence="2" id="KW-1185">Reference proteome</keyword>
<protein>
    <submittedName>
        <fullName evidence="1">Uncharacterized protein</fullName>
    </submittedName>
</protein>
<proteinExistence type="predicted"/>
<accession>A0A151RY18</accession>
<evidence type="ECO:0000313" key="1">
    <source>
        <dbReference type="EMBL" id="KYP47429.1"/>
    </source>
</evidence>
<name>A0A151RY18_CAJCA</name>
<gene>
    <name evidence="1" type="ORF">KK1_030959</name>
</gene>
<dbReference type="EMBL" id="KQ483528">
    <property type="protein sequence ID" value="KYP47429.1"/>
    <property type="molecule type" value="Genomic_DNA"/>
</dbReference>
<dbReference type="AlphaFoldDB" id="A0A151RY18"/>
<reference evidence="1" key="1">
    <citation type="journal article" date="2012" name="Nat. Biotechnol.">
        <title>Draft genome sequence of pigeonpea (Cajanus cajan), an orphan legume crop of resource-poor farmers.</title>
        <authorList>
            <person name="Varshney R.K."/>
            <person name="Chen W."/>
            <person name="Li Y."/>
            <person name="Bharti A.K."/>
            <person name="Saxena R.K."/>
            <person name="Schlueter J.A."/>
            <person name="Donoghue M.T."/>
            <person name="Azam S."/>
            <person name="Fan G."/>
            <person name="Whaley A.M."/>
            <person name="Farmer A.D."/>
            <person name="Sheridan J."/>
            <person name="Iwata A."/>
            <person name="Tuteja R."/>
            <person name="Penmetsa R.V."/>
            <person name="Wu W."/>
            <person name="Upadhyaya H.D."/>
            <person name="Yang S.P."/>
            <person name="Shah T."/>
            <person name="Saxena K.B."/>
            <person name="Michael T."/>
            <person name="McCombie W.R."/>
            <person name="Yang B."/>
            <person name="Zhang G."/>
            <person name="Yang H."/>
            <person name="Wang J."/>
            <person name="Spillane C."/>
            <person name="Cook D.R."/>
            <person name="May G.D."/>
            <person name="Xu X."/>
            <person name="Jackson S.A."/>
        </authorList>
    </citation>
    <scope>NUCLEOTIDE SEQUENCE [LARGE SCALE GENOMIC DNA]</scope>
</reference>
<dbReference type="OMA" id="RYAMICN"/>
<organism evidence="1 2">
    <name type="scientific">Cajanus cajan</name>
    <name type="common">Pigeon pea</name>
    <name type="synonym">Cajanus indicus</name>
    <dbReference type="NCBI Taxonomy" id="3821"/>
    <lineage>
        <taxon>Eukaryota</taxon>
        <taxon>Viridiplantae</taxon>
        <taxon>Streptophyta</taxon>
        <taxon>Embryophyta</taxon>
        <taxon>Tracheophyta</taxon>
        <taxon>Spermatophyta</taxon>
        <taxon>Magnoliopsida</taxon>
        <taxon>eudicotyledons</taxon>
        <taxon>Gunneridae</taxon>
        <taxon>Pentapetalae</taxon>
        <taxon>rosids</taxon>
        <taxon>fabids</taxon>
        <taxon>Fabales</taxon>
        <taxon>Fabaceae</taxon>
        <taxon>Papilionoideae</taxon>
        <taxon>50 kb inversion clade</taxon>
        <taxon>NPAAA clade</taxon>
        <taxon>indigoferoid/millettioid clade</taxon>
        <taxon>Phaseoleae</taxon>
        <taxon>Cajanus</taxon>
    </lineage>
</organism>